<dbReference type="GO" id="GO:0051119">
    <property type="term" value="F:sugar transmembrane transporter activity"/>
    <property type="evidence" value="ECO:0007669"/>
    <property type="project" value="InterPro"/>
</dbReference>
<feature type="transmembrane region" description="Helical" evidence="10">
    <location>
        <begin position="150"/>
        <end position="171"/>
    </location>
</feature>
<dbReference type="PANTHER" id="PTHR10791:SF222">
    <property type="entry name" value="BIDIRECTIONAL SUGAR TRANSPORTER SWEET15"/>
    <property type="match status" value="1"/>
</dbReference>
<feature type="transmembrane region" description="Helical" evidence="10">
    <location>
        <begin position="7"/>
        <end position="24"/>
    </location>
</feature>
<dbReference type="AlphaFoldDB" id="A0A8S0SF38"/>
<evidence type="ECO:0000256" key="4">
    <source>
        <dbReference type="ARBA" id="ARBA00022475"/>
    </source>
</evidence>
<sequence length="249" mass="28125">MGFQSLPYVVALFAAMLWLLYSFLKTNAFLLVSINSFGCIIEAIYIFFYLLYASKKARIHTVKLLASLNIGLFSLIFLLALFVFNQHRVGIVGWICVAVSVCVFAAPLSIVFKVVRTRSVEFMPFGLSFFLTVSAITWFAYGLFLKDICITLPNVIGFFLGLLQMLLYGLFRNAKPVMEEKNLPEHVINIMMLGFDFQKCASKNETSQDEDKKDVEEDDNMETCVPCELNVEPCTQVNLDTPILVICTP</sequence>
<comment type="function">
    <text evidence="10">Mediates both low-affinity uptake and efflux of sugar across the membrane.</text>
</comment>
<evidence type="ECO:0000256" key="2">
    <source>
        <dbReference type="ARBA" id="ARBA00007809"/>
    </source>
</evidence>
<feature type="transmembrane region" description="Helical" evidence="10">
    <location>
        <begin position="30"/>
        <end position="52"/>
    </location>
</feature>
<dbReference type="GO" id="GO:0005886">
    <property type="term" value="C:plasma membrane"/>
    <property type="evidence" value="ECO:0007669"/>
    <property type="project" value="UniProtKB-SubCell"/>
</dbReference>
<keyword evidence="12" id="KW-1185">Reference proteome</keyword>
<evidence type="ECO:0000256" key="5">
    <source>
        <dbReference type="ARBA" id="ARBA00022597"/>
    </source>
</evidence>
<feature type="transmembrane region" description="Helical" evidence="10">
    <location>
        <begin position="122"/>
        <end position="144"/>
    </location>
</feature>
<keyword evidence="9 10" id="KW-0472">Membrane</keyword>
<dbReference type="OrthoDB" id="409725at2759"/>
<keyword evidence="5 10" id="KW-0762">Sugar transport</keyword>
<comment type="similarity">
    <text evidence="2 10">Belongs to the SWEET sugar transporter family.</text>
</comment>
<organism evidence="11 12">
    <name type="scientific">Olea europaea subsp. europaea</name>
    <dbReference type="NCBI Taxonomy" id="158383"/>
    <lineage>
        <taxon>Eukaryota</taxon>
        <taxon>Viridiplantae</taxon>
        <taxon>Streptophyta</taxon>
        <taxon>Embryophyta</taxon>
        <taxon>Tracheophyta</taxon>
        <taxon>Spermatophyta</taxon>
        <taxon>Magnoliopsida</taxon>
        <taxon>eudicotyledons</taxon>
        <taxon>Gunneridae</taxon>
        <taxon>Pentapetalae</taxon>
        <taxon>asterids</taxon>
        <taxon>lamiids</taxon>
        <taxon>Lamiales</taxon>
        <taxon>Oleaceae</taxon>
        <taxon>Oleeae</taxon>
        <taxon>Olea</taxon>
    </lineage>
</organism>
<protein>
    <recommendedName>
        <fullName evidence="10">Bidirectional sugar transporter SWEET</fullName>
    </recommendedName>
</protein>
<keyword evidence="4" id="KW-1003">Cell membrane</keyword>
<feature type="transmembrane region" description="Helical" evidence="10">
    <location>
        <begin position="64"/>
        <end position="85"/>
    </location>
</feature>
<evidence type="ECO:0000256" key="3">
    <source>
        <dbReference type="ARBA" id="ARBA00022448"/>
    </source>
</evidence>
<feature type="transmembrane region" description="Helical" evidence="10">
    <location>
        <begin position="91"/>
        <end position="115"/>
    </location>
</feature>
<evidence type="ECO:0000313" key="11">
    <source>
        <dbReference type="EMBL" id="CAA2991424.1"/>
    </source>
</evidence>
<comment type="caution">
    <text evidence="11">The sequence shown here is derived from an EMBL/GenBank/DDBJ whole genome shotgun (WGS) entry which is preliminary data.</text>
</comment>
<keyword evidence="7" id="KW-0677">Repeat</keyword>
<evidence type="ECO:0000256" key="8">
    <source>
        <dbReference type="ARBA" id="ARBA00022989"/>
    </source>
</evidence>
<dbReference type="Gramene" id="OE9A071724T2">
    <property type="protein sequence ID" value="OE9A071724C2"/>
    <property type="gene ID" value="OE9A071724"/>
</dbReference>
<comment type="caution">
    <text evidence="10">Lacks conserved residue(s) required for the propagation of feature annotation.</text>
</comment>
<evidence type="ECO:0000256" key="1">
    <source>
        <dbReference type="ARBA" id="ARBA00004651"/>
    </source>
</evidence>
<reference evidence="11 12" key="1">
    <citation type="submission" date="2019-12" db="EMBL/GenBank/DDBJ databases">
        <authorList>
            <person name="Alioto T."/>
            <person name="Alioto T."/>
            <person name="Gomez Garrido J."/>
        </authorList>
    </citation>
    <scope>NUCLEOTIDE SEQUENCE [LARGE SCALE GENOMIC DNA]</scope>
</reference>
<evidence type="ECO:0000256" key="6">
    <source>
        <dbReference type="ARBA" id="ARBA00022692"/>
    </source>
</evidence>
<dbReference type="Proteomes" id="UP000594638">
    <property type="component" value="Unassembled WGS sequence"/>
</dbReference>
<gene>
    <name evidence="11" type="ORF">OLEA9_A071724</name>
</gene>
<name>A0A8S0SF38_OLEEU</name>
<comment type="subcellular location">
    <subcellularLocation>
        <location evidence="1">Cell membrane</location>
        <topology evidence="1">Multi-pass membrane protein</topology>
    </subcellularLocation>
</comment>
<evidence type="ECO:0000256" key="7">
    <source>
        <dbReference type="ARBA" id="ARBA00022737"/>
    </source>
</evidence>
<keyword evidence="3 10" id="KW-0813">Transport</keyword>
<dbReference type="EMBL" id="CACTIH010005425">
    <property type="protein sequence ID" value="CAA2991424.1"/>
    <property type="molecule type" value="Genomic_DNA"/>
</dbReference>
<dbReference type="PANTHER" id="PTHR10791">
    <property type="entry name" value="RAG1-ACTIVATING PROTEIN 1"/>
    <property type="match status" value="1"/>
</dbReference>
<accession>A0A8S0SF38</accession>
<evidence type="ECO:0000256" key="9">
    <source>
        <dbReference type="ARBA" id="ARBA00023136"/>
    </source>
</evidence>
<evidence type="ECO:0000313" key="12">
    <source>
        <dbReference type="Proteomes" id="UP000594638"/>
    </source>
</evidence>
<keyword evidence="8 10" id="KW-1133">Transmembrane helix</keyword>
<evidence type="ECO:0000256" key="10">
    <source>
        <dbReference type="RuleBase" id="RU910715"/>
    </source>
</evidence>
<dbReference type="InterPro" id="IPR047664">
    <property type="entry name" value="SWEET"/>
</dbReference>
<dbReference type="FunFam" id="1.20.1280.290:FF:000003">
    <property type="entry name" value="Bidirectional sugar transporter SWEET"/>
    <property type="match status" value="1"/>
</dbReference>
<dbReference type="Pfam" id="PF03083">
    <property type="entry name" value="MtN3_slv"/>
    <property type="match status" value="2"/>
</dbReference>
<keyword evidence="6 10" id="KW-0812">Transmembrane</keyword>
<dbReference type="InterPro" id="IPR004316">
    <property type="entry name" value="SWEET_rpt"/>
</dbReference>
<proteinExistence type="inferred from homology"/>
<dbReference type="Gene3D" id="1.20.1280.290">
    <property type="match status" value="2"/>
</dbReference>